<evidence type="ECO:0000256" key="1">
    <source>
        <dbReference type="SAM" id="SignalP"/>
    </source>
</evidence>
<gene>
    <name evidence="2" type="ORF">A3D65_02120</name>
</gene>
<sequence>MKRTILATVFAAVFAATAFAATPTSAPVLPSDLATVWEKAALGTCKKSDGTAIAVTEYESSTMFRVLTAVTKNGDLVALYDVSDTANTVKVRQADDSWLNYDRKVESPAGRAAVEKVMGMPPSEFLGCVDKN</sequence>
<organism evidence="2 3">
    <name type="scientific">Candidatus Lloydbacteria bacterium RIFCSPHIGHO2_02_FULL_50_13</name>
    <dbReference type="NCBI Taxonomy" id="1798661"/>
    <lineage>
        <taxon>Bacteria</taxon>
        <taxon>Candidatus Lloydiibacteriota</taxon>
    </lineage>
</organism>
<feature type="chain" id="PRO_5009582429" evidence="1">
    <location>
        <begin position="21"/>
        <end position="132"/>
    </location>
</feature>
<accession>A0A1G2CZA5</accession>
<proteinExistence type="predicted"/>
<evidence type="ECO:0000313" key="3">
    <source>
        <dbReference type="Proteomes" id="UP000177996"/>
    </source>
</evidence>
<dbReference type="Proteomes" id="UP000177996">
    <property type="component" value="Unassembled WGS sequence"/>
</dbReference>
<comment type="caution">
    <text evidence="2">The sequence shown here is derived from an EMBL/GenBank/DDBJ whole genome shotgun (WGS) entry which is preliminary data.</text>
</comment>
<protein>
    <submittedName>
        <fullName evidence="2">Uncharacterized protein</fullName>
    </submittedName>
</protein>
<feature type="signal peptide" evidence="1">
    <location>
        <begin position="1"/>
        <end position="20"/>
    </location>
</feature>
<name>A0A1G2CZA5_9BACT</name>
<keyword evidence="1" id="KW-0732">Signal</keyword>
<dbReference type="AlphaFoldDB" id="A0A1G2CZA5"/>
<evidence type="ECO:0000313" key="2">
    <source>
        <dbReference type="EMBL" id="OGZ06694.1"/>
    </source>
</evidence>
<dbReference type="EMBL" id="MHLL01000078">
    <property type="protein sequence ID" value="OGZ06694.1"/>
    <property type="molecule type" value="Genomic_DNA"/>
</dbReference>
<reference evidence="2 3" key="1">
    <citation type="journal article" date="2016" name="Nat. Commun.">
        <title>Thousands of microbial genomes shed light on interconnected biogeochemical processes in an aquifer system.</title>
        <authorList>
            <person name="Anantharaman K."/>
            <person name="Brown C.T."/>
            <person name="Hug L.A."/>
            <person name="Sharon I."/>
            <person name="Castelle C.J."/>
            <person name="Probst A.J."/>
            <person name="Thomas B.C."/>
            <person name="Singh A."/>
            <person name="Wilkins M.J."/>
            <person name="Karaoz U."/>
            <person name="Brodie E.L."/>
            <person name="Williams K.H."/>
            <person name="Hubbard S.S."/>
            <person name="Banfield J.F."/>
        </authorList>
    </citation>
    <scope>NUCLEOTIDE SEQUENCE [LARGE SCALE GENOMIC DNA]</scope>
</reference>